<evidence type="ECO:0000313" key="1">
    <source>
        <dbReference type="EMBL" id="MCI41058.1"/>
    </source>
</evidence>
<feature type="non-terminal residue" evidence="1">
    <location>
        <position position="71"/>
    </location>
</feature>
<dbReference type="Proteomes" id="UP000265520">
    <property type="component" value="Unassembled WGS sequence"/>
</dbReference>
<evidence type="ECO:0000313" key="2">
    <source>
        <dbReference type="Proteomes" id="UP000265520"/>
    </source>
</evidence>
<dbReference type="EMBL" id="LXQA010287306">
    <property type="protein sequence ID" value="MCI41058.1"/>
    <property type="molecule type" value="Genomic_DNA"/>
</dbReference>
<dbReference type="AlphaFoldDB" id="A0A392RWQ6"/>
<reference evidence="1 2" key="1">
    <citation type="journal article" date="2018" name="Front. Plant Sci.">
        <title>Red Clover (Trifolium pratense) and Zigzag Clover (T. medium) - A Picture of Genomic Similarities and Differences.</title>
        <authorList>
            <person name="Dluhosova J."/>
            <person name="Istvanek J."/>
            <person name="Nedelnik J."/>
            <person name="Repkova J."/>
        </authorList>
    </citation>
    <scope>NUCLEOTIDE SEQUENCE [LARGE SCALE GENOMIC DNA]</scope>
    <source>
        <strain evidence="2">cv. 10/8</strain>
        <tissue evidence="1">Leaf</tissue>
    </source>
</reference>
<keyword evidence="2" id="KW-1185">Reference proteome</keyword>
<name>A0A392RWQ6_9FABA</name>
<comment type="caution">
    <text evidence="1">The sequence shown here is derived from an EMBL/GenBank/DDBJ whole genome shotgun (WGS) entry which is preliminary data.</text>
</comment>
<protein>
    <submittedName>
        <fullName evidence="1">Serine/threonine-protein phosphatase 7 long form-like protein</fullName>
    </submittedName>
</protein>
<accession>A0A392RWQ6</accession>
<proteinExistence type="predicted"/>
<feature type="non-terminal residue" evidence="1">
    <location>
        <position position="1"/>
    </location>
</feature>
<organism evidence="1 2">
    <name type="scientific">Trifolium medium</name>
    <dbReference type="NCBI Taxonomy" id="97028"/>
    <lineage>
        <taxon>Eukaryota</taxon>
        <taxon>Viridiplantae</taxon>
        <taxon>Streptophyta</taxon>
        <taxon>Embryophyta</taxon>
        <taxon>Tracheophyta</taxon>
        <taxon>Spermatophyta</taxon>
        <taxon>Magnoliopsida</taxon>
        <taxon>eudicotyledons</taxon>
        <taxon>Gunneridae</taxon>
        <taxon>Pentapetalae</taxon>
        <taxon>rosids</taxon>
        <taxon>fabids</taxon>
        <taxon>Fabales</taxon>
        <taxon>Fabaceae</taxon>
        <taxon>Papilionoideae</taxon>
        <taxon>50 kb inversion clade</taxon>
        <taxon>NPAAA clade</taxon>
        <taxon>Hologalegina</taxon>
        <taxon>IRL clade</taxon>
        <taxon>Trifolieae</taxon>
        <taxon>Trifolium</taxon>
    </lineage>
</organism>
<sequence length="71" mass="8549">QTRAVAVRKTVDQLLPHNVDWACYEEHRHIFPLQPISLYSDWIRFGPMNVRYLPERVLRQFGYVQTIRILP</sequence>